<keyword evidence="2" id="KW-1185">Reference proteome</keyword>
<protein>
    <submittedName>
        <fullName evidence="1">Uncharacterized protein</fullName>
    </submittedName>
</protein>
<accession>A0ABR9TMA2</accession>
<organism evidence="1 2">
    <name type="scientific">Flavobacterium hungaricum</name>
    <dbReference type="NCBI Taxonomy" id="2082725"/>
    <lineage>
        <taxon>Bacteria</taxon>
        <taxon>Pseudomonadati</taxon>
        <taxon>Bacteroidota</taxon>
        <taxon>Flavobacteriia</taxon>
        <taxon>Flavobacteriales</taxon>
        <taxon>Flavobacteriaceae</taxon>
        <taxon>Flavobacterium</taxon>
    </lineage>
</organism>
<proteinExistence type="predicted"/>
<comment type="caution">
    <text evidence="1">The sequence shown here is derived from an EMBL/GenBank/DDBJ whole genome shotgun (WGS) entry which is preliminary data.</text>
</comment>
<gene>
    <name evidence="1" type="ORF">C4F50_16325</name>
</gene>
<evidence type="ECO:0000313" key="1">
    <source>
        <dbReference type="EMBL" id="MBE8726491.1"/>
    </source>
</evidence>
<dbReference type="EMBL" id="PRDM01000003">
    <property type="protein sequence ID" value="MBE8726491.1"/>
    <property type="molecule type" value="Genomic_DNA"/>
</dbReference>
<sequence length="61" mass="6813">MVKKGAKSETFTQLFIRTLRGAGAHSQTSKKHKKTLPTGKVFYSLSILFEGTEKIFRAIVV</sequence>
<name>A0ABR9TMA2_9FLAO</name>
<dbReference type="Proteomes" id="UP000640614">
    <property type="component" value="Unassembled WGS sequence"/>
</dbReference>
<evidence type="ECO:0000313" key="2">
    <source>
        <dbReference type="Proteomes" id="UP000640614"/>
    </source>
</evidence>
<reference evidence="1 2" key="1">
    <citation type="submission" date="2018-07" db="EMBL/GenBank/DDBJ databases">
        <title>Genome assembly of strain KB82.</title>
        <authorList>
            <person name="Kukolya J."/>
            <person name="Horvath B."/>
            <person name="Nagy I."/>
            <person name="Toth A."/>
        </authorList>
    </citation>
    <scope>NUCLEOTIDE SEQUENCE [LARGE SCALE GENOMIC DNA]</scope>
    <source>
        <strain evidence="1 2">Kb82</strain>
    </source>
</reference>